<proteinExistence type="predicted"/>
<dbReference type="Ensembl" id="ENSCJAT00000072598.3">
    <property type="protein sequence ID" value="ENSCJAP00000058282.3"/>
    <property type="gene ID" value="ENSCJAG00000038741.3"/>
</dbReference>
<reference evidence="1" key="1">
    <citation type="submission" date="2009-03" db="EMBL/GenBank/DDBJ databases">
        <authorList>
            <person name="Warren W."/>
            <person name="Ye L."/>
            <person name="Minx P."/>
            <person name="Worley K."/>
            <person name="Gibbs R."/>
            <person name="Wilson R.K."/>
        </authorList>
    </citation>
    <scope>NUCLEOTIDE SEQUENCE [LARGE SCALE GENOMIC DNA]</scope>
</reference>
<dbReference type="AlphaFoldDB" id="A0A2R8P964"/>
<reference evidence="1" key="3">
    <citation type="submission" date="2025-09" db="UniProtKB">
        <authorList>
            <consortium name="Ensembl"/>
        </authorList>
    </citation>
    <scope>IDENTIFICATION</scope>
</reference>
<dbReference type="Proteomes" id="UP000008225">
    <property type="component" value="Chromosome 5"/>
</dbReference>
<protein>
    <submittedName>
        <fullName evidence="1">Uncharacterized protein</fullName>
    </submittedName>
</protein>
<dbReference type="InParanoid" id="A0A2R8P964"/>
<keyword evidence="2" id="KW-1185">Reference proteome</keyword>
<organism evidence="1 2">
    <name type="scientific">Callithrix jacchus</name>
    <name type="common">White-tufted-ear marmoset</name>
    <name type="synonym">Simia Jacchus</name>
    <dbReference type="NCBI Taxonomy" id="9483"/>
    <lineage>
        <taxon>Eukaryota</taxon>
        <taxon>Metazoa</taxon>
        <taxon>Chordata</taxon>
        <taxon>Craniata</taxon>
        <taxon>Vertebrata</taxon>
        <taxon>Euteleostomi</taxon>
        <taxon>Mammalia</taxon>
        <taxon>Eutheria</taxon>
        <taxon>Euarchontoglires</taxon>
        <taxon>Primates</taxon>
        <taxon>Haplorrhini</taxon>
        <taxon>Platyrrhini</taxon>
        <taxon>Cebidae</taxon>
        <taxon>Callitrichinae</taxon>
        <taxon>Callithrix</taxon>
        <taxon>Callithrix</taxon>
    </lineage>
</organism>
<evidence type="ECO:0000313" key="2">
    <source>
        <dbReference type="Proteomes" id="UP000008225"/>
    </source>
</evidence>
<accession>A0A2R8P964</accession>
<name>A0A2R8P964_CALJA</name>
<sequence>MFPVFPCTLLAPAFPVGGLDSQGVGGLMNSFQPPQGHAQNPLQVGAELQSRFFASQGCAQSLLLAGSPQQSGQTSALNRTALQM</sequence>
<dbReference type="GeneTree" id="ENSGT01000000218500"/>
<reference evidence="1" key="2">
    <citation type="submission" date="2025-08" db="UniProtKB">
        <authorList>
            <consortium name="Ensembl"/>
        </authorList>
    </citation>
    <scope>IDENTIFICATION</scope>
</reference>
<dbReference type="Bgee" id="ENSCJAG00000038741">
    <property type="expression patterns" value="Expressed in frontal cortex and 4 other cell types or tissues"/>
</dbReference>
<evidence type="ECO:0000313" key="1">
    <source>
        <dbReference type="Ensembl" id="ENSCJAP00000058282.3"/>
    </source>
</evidence>